<dbReference type="Proteomes" id="UP001234989">
    <property type="component" value="Chromosome 7"/>
</dbReference>
<dbReference type="AlphaFoldDB" id="A0AAF0RAP9"/>
<evidence type="ECO:0000313" key="2">
    <source>
        <dbReference type="Proteomes" id="UP001234989"/>
    </source>
</evidence>
<accession>A0AAF0RAP9</accession>
<dbReference type="EMBL" id="CP133618">
    <property type="protein sequence ID" value="WMV37188.1"/>
    <property type="molecule type" value="Genomic_DNA"/>
</dbReference>
<reference evidence="1" key="1">
    <citation type="submission" date="2023-08" db="EMBL/GenBank/DDBJ databases">
        <title>A de novo genome assembly of Solanum verrucosum Schlechtendal, a Mexican diploid species geographically isolated from the other diploid A-genome species in potato relatives.</title>
        <authorList>
            <person name="Hosaka K."/>
        </authorList>
    </citation>
    <scope>NUCLEOTIDE SEQUENCE</scope>
    <source>
        <tissue evidence="1">Young leaves</tissue>
    </source>
</reference>
<gene>
    <name evidence="1" type="ORF">MTR67_030573</name>
</gene>
<name>A0AAF0RAP9_SOLVR</name>
<organism evidence="1 2">
    <name type="scientific">Solanum verrucosum</name>
    <dbReference type="NCBI Taxonomy" id="315347"/>
    <lineage>
        <taxon>Eukaryota</taxon>
        <taxon>Viridiplantae</taxon>
        <taxon>Streptophyta</taxon>
        <taxon>Embryophyta</taxon>
        <taxon>Tracheophyta</taxon>
        <taxon>Spermatophyta</taxon>
        <taxon>Magnoliopsida</taxon>
        <taxon>eudicotyledons</taxon>
        <taxon>Gunneridae</taxon>
        <taxon>Pentapetalae</taxon>
        <taxon>asterids</taxon>
        <taxon>lamiids</taxon>
        <taxon>Solanales</taxon>
        <taxon>Solanaceae</taxon>
        <taxon>Solanoideae</taxon>
        <taxon>Solaneae</taxon>
        <taxon>Solanum</taxon>
    </lineage>
</organism>
<protein>
    <submittedName>
        <fullName evidence="1">Uncharacterized protein</fullName>
    </submittedName>
</protein>
<evidence type="ECO:0000313" key="1">
    <source>
        <dbReference type="EMBL" id="WMV37188.1"/>
    </source>
</evidence>
<keyword evidence="2" id="KW-1185">Reference proteome</keyword>
<sequence>LRGNLLAQGSKTTTSSVVIGSGHWHLTNLLTQTALQLYSI</sequence>
<feature type="non-terminal residue" evidence="1">
    <location>
        <position position="1"/>
    </location>
</feature>
<proteinExistence type="predicted"/>